<evidence type="ECO:0000313" key="2">
    <source>
        <dbReference type="EMBL" id="ODM97166.1"/>
    </source>
</evidence>
<dbReference type="EMBL" id="LJIJ01000467">
    <property type="protein sequence ID" value="ODM97166.1"/>
    <property type="molecule type" value="Genomic_DNA"/>
</dbReference>
<gene>
    <name evidence="2" type="ORF">Ocin01_09510</name>
</gene>
<feature type="transmembrane region" description="Helical" evidence="1">
    <location>
        <begin position="165"/>
        <end position="189"/>
    </location>
</feature>
<dbReference type="AlphaFoldDB" id="A0A1D2MVY4"/>
<keyword evidence="1" id="KW-0472">Membrane</keyword>
<name>A0A1D2MVY4_ORCCI</name>
<accession>A0A1D2MVY4</accession>
<proteinExistence type="predicted"/>
<organism evidence="2 3">
    <name type="scientific">Orchesella cincta</name>
    <name type="common">Springtail</name>
    <name type="synonym">Podura cincta</name>
    <dbReference type="NCBI Taxonomy" id="48709"/>
    <lineage>
        <taxon>Eukaryota</taxon>
        <taxon>Metazoa</taxon>
        <taxon>Ecdysozoa</taxon>
        <taxon>Arthropoda</taxon>
        <taxon>Hexapoda</taxon>
        <taxon>Collembola</taxon>
        <taxon>Entomobryomorpha</taxon>
        <taxon>Entomobryoidea</taxon>
        <taxon>Orchesellidae</taxon>
        <taxon>Orchesellinae</taxon>
        <taxon>Orchesella</taxon>
    </lineage>
</organism>
<keyword evidence="1" id="KW-1133">Transmembrane helix</keyword>
<evidence type="ECO:0000256" key="1">
    <source>
        <dbReference type="SAM" id="Phobius"/>
    </source>
</evidence>
<dbReference type="Proteomes" id="UP000094527">
    <property type="component" value="Unassembled WGS sequence"/>
</dbReference>
<reference evidence="2 3" key="1">
    <citation type="journal article" date="2016" name="Genome Biol. Evol.">
        <title>Gene Family Evolution Reflects Adaptation to Soil Environmental Stressors in the Genome of the Collembolan Orchesella cincta.</title>
        <authorList>
            <person name="Faddeeva-Vakhrusheva A."/>
            <person name="Derks M.F."/>
            <person name="Anvar S.Y."/>
            <person name="Agamennone V."/>
            <person name="Suring W."/>
            <person name="Smit S."/>
            <person name="van Straalen N.M."/>
            <person name="Roelofs D."/>
        </authorList>
    </citation>
    <scope>NUCLEOTIDE SEQUENCE [LARGE SCALE GENOMIC DNA]</scope>
    <source>
        <tissue evidence="2">Mixed pool</tissue>
    </source>
</reference>
<comment type="caution">
    <text evidence="2">The sequence shown here is derived from an EMBL/GenBank/DDBJ whole genome shotgun (WGS) entry which is preliminary data.</text>
</comment>
<evidence type="ECO:0000313" key="3">
    <source>
        <dbReference type="Proteomes" id="UP000094527"/>
    </source>
</evidence>
<protein>
    <submittedName>
        <fullName evidence="2">Uncharacterized protein</fullName>
    </submittedName>
</protein>
<keyword evidence="1" id="KW-0812">Transmembrane</keyword>
<keyword evidence="3" id="KW-1185">Reference proteome</keyword>
<sequence>MPPPNDDEVDDFPNNDEVHDFPDDFFDNLAEALSGNYFYTCYCYSTSIHKDIFRLKTVKAGFTWALYLTIFTVMLDLGSELARLSISTDSENDIDIVLIAKDPKEGHLVDHISGLQNLWSGNEAQVFVHGQGQDKVLNGKQSNGSSSGSLSYFLSNAAYQILLRYMLFTVVCFGVQLLAALGSILYNLVLRWIIASYKNSLIAGLIRLRRVTGNGVTL</sequence>